<proteinExistence type="predicted"/>
<gene>
    <name evidence="2" type="ORF">COY66_06070</name>
</gene>
<accession>A0A2M7RG36</accession>
<feature type="signal peptide" evidence="1">
    <location>
        <begin position="1"/>
        <end position="18"/>
    </location>
</feature>
<dbReference type="AlphaFoldDB" id="A0A2M7RG36"/>
<evidence type="ECO:0008006" key="4">
    <source>
        <dbReference type="Google" id="ProtNLM"/>
    </source>
</evidence>
<keyword evidence="1" id="KW-0732">Signal</keyword>
<name>A0A2M7RG36_9BACT</name>
<evidence type="ECO:0000313" key="2">
    <source>
        <dbReference type="EMBL" id="PIY95703.1"/>
    </source>
</evidence>
<organism evidence="2 3">
    <name type="scientific">Candidatus Kerfeldbacteria bacterium CG_4_10_14_0_8_um_filter_42_10</name>
    <dbReference type="NCBI Taxonomy" id="2014248"/>
    <lineage>
        <taxon>Bacteria</taxon>
        <taxon>Candidatus Kerfeldiibacteriota</taxon>
    </lineage>
</organism>
<evidence type="ECO:0000256" key="1">
    <source>
        <dbReference type="SAM" id="SignalP"/>
    </source>
</evidence>
<reference evidence="2 3" key="1">
    <citation type="submission" date="2017-09" db="EMBL/GenBank/DDBJ databases">
        <title>Depth-based differentiation of microbial function through sediment-hosted aquifers and enrichment of novel symbionts in the deep terrestrial subsurface.</title>
        <authorList>
            <person name="Probst A.J."/>
            <person name="Ladd B."/>
            <person name="Jarett J.K."/>
            <person name="Geller-Mcgrath D.E."/>
            <person name="Sieber C.M."/>
            <person name="Emerson J.B."/>
            <person name="Anantharaman K."/>
            <person name="Thomas B.C."/>
            <person name="Malmstrom R."/>
            <person name="Stieglmeier M."/>
            <person name="Klingl A."/>
            <person name="Woyke T."/>
            <person name="Ryan C.M."/>
            <person name="Banfield J.F."/>
        </authorList>
    </citation>
    <scope>NUCLEOTIDE SEQUENCE [LARGE SCALE GENOMIC DNA]</scope>
    <source>
        <strain evidence="2">CG_4_10_14_0_8_um_filter_42_10</strain>
    </source>
</reference>
<comment type="caution">
    <text evidence="2">The sequence shown here is derived from an EMBL/GenBank/DDBJ whole genome shotgun (WGS) entry which is preliminary data.</text>
</comment>
<evidence type="ECO:0000313" key="3">
    <source>
        <dbReference type="Proteomes" id="UP000230779"/>
    </source>
</evidence>
<feature type="chain" id="PRO_5014676318" description="DUF3108 domain-containing protein" evidence="1">
    <location>
        <begin position="19"/>
        <end position="251"/>
    </location>
</feature>
<dbReference type="Proteomes" id="UP000230779">
    <property type="component" value="Unassembled WGS sequence"/>
</dbReference>
<sequence>MQRLIIVLMLSVCPLASAQQSLVPTEKLEYELTWSLPLGIWSNYAGNAYFSYQSRIEGGFLLEFQVICPDSAKLIGAVDNAEIVAVGEGGRIEEIRYPSLNSPCRLLKVDYVGDSISYYLGDSLVNSLSLEGRSPDDIFSAVFLRKWPIGKSLELPIIGRSSKEGGIAWKKAKLTVSKDTIEVEYRRWECWKLEVAMNPDDNLIFNGKMKFGKKTTLWVTDRRHPIKLETKLMLLGVINVKAERKPLLRDD</sequence>
<protein>
    <recommendedName>
        <fullName evidence="4">DUF3108 domain-containing protein</fullName>
    </recommendedName>
</protein>
<dbReference type="EMBL" id="PFMD01000070">
    <property type="protein sequence ID" value="PIY95703.1"/>
    <property type="molecule type" value="Genomic_DNA"/>
</dbReference>